<protein>
    <submittedName>
        <fullName evidence="1">Uncharacterized protein</fullName>
    </submittedName>
</protein>
<organism evidence="1 2">
    <name type="scientific">Suillus subaureus</name>
    <dbReference type="NCBI Taxonomy" id="48587"/>
    <lineage>
        <taxon>Eukaryota</taxon>
        <taxon>Fungi</taxon>
        <taxon>Dikarya</taxon>
        <taxon>Basidiomycota</taxon>
        <taxon>Agaricomycotina</taxon>
        <taxon>Agaricomycetes</taxon>
        <taxon>Agaricomycetidae</taxon>
        <taxon>Boletales</taxon>
        <taxon>Suillineae</taxon>
        <taxon>Suillaceae</taxon>
        <taxon>Suillus</taxon>
    </lineage>
</organism>
<dbReference type="OrthoDB" id="2800503at2759"/>
<feature type="non-terminal residue" evidence="1">
    <location>
        <position position="1"/>
    </location>
</feature>
<dbReference type="RefSeq" id="XP_041185994.1">
    <property type="nucleotide sequence ID" value="XM_041331963.1"/>
</dbReference>
<gene>
    <name evidence="1" type="ORF">BJ212DRAFT_1286864</name>
</gene>
<sequence length="90" mass="10315">NGGTIIEMTTAEAADYLKKNDVKEELIKNLDLKVVFKDRAYLVVIQFVPLTFNPNSENEICKLEQENDWEEGAISMACWIKPPNKRADQQ</sequence>
<reference evidence="1" key="1">
    <citation type="journal article" date="2020" name="New Phytol.">
        <title>Comparative genomics reveals dynamic genome evolution in host specialist ectomycorrhizal fungi.</title>
        <authorList>
            <person name="Lofgren L.A."/>
            <person name="Nguyen N.H."/>
            <person name="Vilgalys R."/>
            <person name="Ruytinx J."/>
            <person name="Liao H.L."/>
            <person name="Branco S."/>
            <person name="Kuo A."/>
            <person name="LaButti K."/>
            <person name="Lipzen A."/>
            <person name="Andreopoulos W."/>
            <person name="Pangilinan J."/>
            <person name="Riley R."/>
            <person name="Hundley H."/>
            <person name="Na H."/>
            <person name="Barry K."/>
            <person name="Grigoriev I.V."/>
            <person name="Stajich J.E."/>
            <person name="Kennedy P.G."/>
        </authorList>
    </citation>
    <scope>NUCLEOTIDE SEQUENCE</scope>
    <source>
        <strain evidence="1">MN1</strain>
    </source>
</reference>
<accession>A0A9P7DRA8</accession>
<dbReference type="EMBL" id="JABBWG010000102">
    <property type="protein sequence ID" value="KAG1801120.1"/>
    <property type="molecule type" value="Genomic_DNA"/>
</dbReference>
<name>A0A9P7DRA8_9AGAM</name>
<comment type="caution">
    <text evidence="1">The sequence shown here is derived from an EMBL/GenBank/DDBJ whole genome shotgun (WGS) entry which is preliminary data.</text>
</comment>
<evidence type="ECO:0000313" key="1">
    <source>
        <dbReference type="EMBL" id="KAG1801120.1"/>
    </source>
</evidence>
<proteinExistence type="predicted"/>
<dbReference type="Proteomes" id="UP000807769">
    <property type="component" value="Unassembled WGS sequence"/>
</dbReference>
<dbReference type="AlphaFoldDB" id="A0A9P7DRA8"/>
<dbReference type="GeneID" id="64625980"/>
<keyword evidence="2" id="KW-1185">Reference proteome</keyword>
<evidence type="ECO:0000313" key="2">
    <source>
        <dbReference type="Proteomes" id="UP000807769"/>
    </source>
</evidence>